<evidence type="ECO:0000313" key="4">
    <source>
        <dbReference type="Proteomes" id="UP000199607"/>
    </source>
</evidence>
<dbReference type="AlphaFoldDB" id="A0A1I4G8I0"/>
<keyword evidence="1" id="KW-1133">Transmembrane helix</keyword>
<feature type="transmembrane region" description="Helical" evidence="1">
    <location>
        <begin position="159"/>
        <end position="177"/>
    </location>
</feature>
<keyword evidence="1" id="KW-0472">Membrane</keyword>
<dbReference type="EMBL" id="FOTC01000003">
    <property type="protein sequence ID" value="SFL25431.1"/>
    <property type="molecule type" value="Genomic_DNA"/>
</dbReference>
<dbReference type="Gene3D" id="1.10.10.10">
    <property type="entry name" value="Winged helix-like DNA-binding domain superfamily/Winged helix DNA-binding domain"/>
    <property type="match status" value="1"/>
</dbReference>
<feature type="domain" description="DUF7344" evidence="2">
    <location>
        <begin position="28"/>
        <end position="104"/>
    </location>
</feature>
<proteinExistence type="predicted"/>
<evidence type="ECO:0000313" key="3">
    <source>
        <dbReference type="EMBL" id="SFL25431.1"/>
    </source>
</evidence>
<keyword evidence="4" id="KW-1185">Reference proteome</keyword>
<dbReference type="Proteomes" id="UP000199607">
    <property type="component" value="Unassembled WGS sequence"/>
</dbReference>
<feature type="transmembrane region" description="Helical" evidence="1">
    <location>
        <begin position="130"/>
        <end position="147"/>
    </location>
</feature>
<accession>A0A1I4G8I0</accession>
<name>A0A1I4G8I0_9EURY</name>
<evidence type="ECO:0000256" key="1">
    <source>
        <dbReference type="SAM" id="Phobius"/>
    </source>
</evidence>
<dbReference type="InterPro" id="IPR036390">
    <property type="entry name" value="WH_DNA-bd_sf"/>
</dbReference>
<dbReference type="Pfam" id="PF24035">
    <property type="entry name" value="DUF7344"/>
    <property type="match status" value="1"/>
</dbReference>
<keyword evidence="1" id="KW-0812">Transmembrane</keyword>
<dbReference type="SUPFAM" id="SSF46785">
    <property type="entry name" value="Winged helix' DNA-binding domain"/>
    <property type="match status" value="1"/>
</dbReference>
<reference evidence="4" key="1">
    <citation type="submission" date="2016-10" db="EMBL/GenBank/DDBJ databases">
        <authorList>
            <person name="Varghese N."/>
            <person name="Submissions S."/>
        </authorList>
    </citation>
    <scope>NUCLEOTIDE SEQUENCE [LARGE SCALE GENOMIC DNA]</scope>
    <source>
        <strain evidence="4">CGMCC 1.7738</strain>
    </source>
</reference>
<organism evidence="3 4">
    <name type="scientific">Halogranum rubrum</name>
    <dbReference type="NCBI Taxonomy" id="553466"/>
    <lineage>
        <taxon>Archaea</taxon>
        <taxon>Methanobacteriati</taxon>
        <taxon>Methanobacteriota</taxon>
        <taxon>Stenosarchaea group</taxon>
        <taxon>Halobacteria</taxon>
        <taxon>Halobacteriales</taxon>
        <taxon>Haloferacaceae</taxon>
    </lineage>
</organism>
<sequence length="191" mass="21484">MGERRSRKWLMSTLTAAPDDSLERTEIHDILRNDRRRRVLKSLREHGEPLSVRELSERLATAETGEDPAPRNVRQSVYVSLHQTHLPKLEELGVIDYDTETKEVALAEAIDDVTVYMEVVPRNDLSWAEYYLGLGVLGLLLVVAHSVGVPTVSAIDVRIWAVAILATLVVSAVYQLMTQSPSLSERLSKFH</sequence>
<gene>
    <name evidence="3" type="ORF">SAMN04487950_3065</name>
</gene>
<protein>
    <recommendedName>
        <fullName evidence="2">DUF7344 domain-containing protein</fullName>
    </recommendedName>
</protein>
<evidence type="ECO:0000259" key="2">
    <source>
        <dbReference type="Pfam" id="PF24035"/>
    </source>
</evidence>
<dbReference type="InterPro" id="IPR036388">
    <property type="entry name" value="WH-like_DNA-bd_sf"/>
</dbReference>
<dbReference type="InterPro" id="IPR055768">
    <property type="entry name" value="DUF7344"/>
</dbReference>
<dbReference type="STRING" id="553466.SAMN04487950_3065"/>